<dbReference type="Pfam" id="PF07690">
    <property type="entry name" value="MFS_1"/>
    <property type="match status" value="1"/>
</dbReference>
<feature type="transmembrane region" description="Helical" evidence="7">
    <location>
        <begin position="376"/>
        <end position="396"/>
    </location>
</feature>
<feature type="transmembrane region" description="Helical" evidence="7">
    <location>
        <begin position="280"/>
        <end position="304"/>
    </location>
</feature>
<dbReference type="NCBIfam" id="TIGR00893">
    <property type="entry name" value="2A0114"/>
    <property type="match status" value="1"/>
</dbReference>
<dbReference type="AlphaFoldDB" id="A0A157ZN36"/>
<dbReference type="EMBL" id="FCOA02000002">
    <property type="protein sequence ID" value="SAK46930.1"/>
    <property type="molecule type" value="Genomic_DNA"/>
</dbReference>
<dbReference type="Gene3D" id="1.20.1250.20">
    <property type="entry name" value="MFS general substrate transporter like domains"/>
    <property type="match status" value="2"/>
</dbReference>
<protein>
    <submittedName>
        <fullName evidence="9">D-galactonate transporter</fullName>
    </submittedName>
</protein>
<feature type="transmembrane region" description="Helical" evidence="7">
    <location>
        <begin position="316"/>
        <end position="334"/>
    </location>
</feature>
<feature type="transmembrane region" description="Helical" evidence="7">
    <location>
        <begin position="402"/>
        <end position="423"/>
    </location>
</feature>
<dbReference type="PANTHER" id="PTHR11662">
    <property type="entry name" value="SOLUTE CARRIER FAMILY 17"/>
    <property type="match status" value="1"/>
</dbReference>
<evidence type="ECO:0000256" key="1">
    <source>
        <dbReference type="ARBA" id="ARBA00004651"/>
    </source>
</evidence>
<feature type="transmembrane region" description="Helical" evidence="7">
    <location>
        <begin position="172"/>
        <end position="192"/>
    </location>
</feature>
<reference evidence="9" key="1">
    <citation type="submission" date="2016-01" db="EMBL/GenBank/DDBJ databases">
        <authorList>
            <person name="Peeters C."/>
        </authorList>
    </citation>
    <scope>NUCLEOTIDE SEQUENCE</scope>
    <source>
        <strain evidence="9">LMG 29322</strain>
    </source>
</reference>
<dbReference type="GO" id="GO:0022857">
    <property type="term" value="F:transmembrane transporter activity"/>
    <property type="evidence" value="ECO:0007669"/>
    <property type="project" value="InterPro"/>
</dbReference>
<evidence type="ECO:0000256" key="3">
    <source>
        <dbReference type="ARBA" id="ARBA00022692"/>
    </source>
</evidence>
<evidence type="ECO:0000259" key="8">
    <source>
        <dbReference type="PROSITE" id="PS50850"/>
    </source>
</evidence>
<dbReference type="STRING" id="1777140.AWB79_01187"/>
<dbReference type="PROSITE" id="PS50850">
    <property type="entry name" value="MFS"/>
    <property type="match status" value="1"/>
</dbReference>
<dbReference type="PIRSF" id="PIRSF002808">
    <property type="entry name" value="Hexose_phosphate_transp"/>
    <property type="match status" value="1"/>
</dbReference>
<feature type="transmembrane region" description="Helical" evidence="7">
    <location>
        <begin position="12"/>
        <end position="30"/>
    </location>
</feature>
<keyword evidence="4 7" id="KW-1133">Transmembrane helix</keyword>
<keyword evidence="5 7" id="KW-0472">Membrane</keyword>
<evidence type="ECO:0000313" key="10">
    <source>
        <dbReference type="Proteomes" id="UP000054851"/>
    </source>
</evidence>
<evidence type="ECO:0000256" key="2">
    <source>
        <dbReference type="ARBA" id="ARBA00022475"/>
    </source>
</evidence>
<feature type="domain" description="Major facilitator superfamily (MFS) profile" evidence="8">
    <location>
        <begin position="17"/>
        <end position="428"/>
    </location>
</feature>
<dbReference type="Proteomes" id="UP000054851">
    <property type="component" value="Unassembled WGS sequence"/>
</dbReference>
<evidence type="ECO:0000256" key="4">
    <source>
        <dbReference type="ARBA" id="ARBA00022989"/>
    </source>
</evidence>
<keyword evidence="2" id="KW-1003">Cell membrane</keyword>
<organism evidence="9 10">
    <name type="scientific">Caballeronia hypogeia</name>
    <dbReference type="NCBI Taxonomy" id="1777140"/>
    <lineage>
        <taxon>Bacteria</taxon>
        <taxon>Pseudomonadati</taxon>
        <taxon>Pseudomonadota</taxon>
        <taxon>Betaproteobacteria</taxon>
        <taxon>Burkholderiales</taxon>
        <taxon>Burkholderiaceae</taxon>
        <taxon>Caballeronia</taxon>
    </lineage>
</organism>
<evidence type="ECO:0000256" key="5">
    <source>
        <dbReference type="ARBA" id="ARBA00023136"/>
    </source>
</evidence>
<name>A0A157ZN36_9BURK</name>
<dbReference type="InterPro" id="IPR011701">
    <property type="entry name" value="MFS"/>
</dbReference>
<dbReference type="InterPro" id="IPR036259">
    <property type="entry name" value="MFS_trans_sf"/>
</dbReference>
<keyword evidence="3 7" id="KW-0812">Transmembrane</keyword>
<dbReference type="PANTHER" id="PTHR11662:SF399">
    <property type="entry name" value="FI19708P1-RELATED"/>
    <property type="match status" value="1"/>
</dbReference>
<feature type="region of interest" description="Disordered" evidence="6">
    <location>
        <begin position="433"/>
        <end position="454"/>
    </location>
</feature>
<feature type="transmembrane region" description="Helical" evidence="7">
    <location>
        <begin position="78"/>
        <end position="97"/>
    </location>
</feature>
<gene>
    <name evidence="9" type="ORF">AWB79_01187</name>
</gene>
<dbReference type="InterPro" id="IPR000849">
    <property type="entry name" value="Sugar_P_transporter"/>
</dbReference>
<comment type="subcellular location">
    <subcellularLocation>
        <location evidence="1">Cell membrane</location>
        <topology evidence="1">Multi-pass membrane protein</topology>
    </subcellularLocation>
</comment>
<dbReference type="InterPro" id="IPR050382">
    <property type="entry name" value="MFS_Na/Anion_cotransporter"/>
</dbReference>
<proteinExistence type="predicted"/>
<feature type="transmembrane region" description="Helical" evidence="7">
    <location>
        <begin position="340"/>
        <end position="364"/>
    </location>
</feature>
<feature type="transmembrane region" description="Helical" evidence="7">
    <location>
        <begin position="241"/>
        <end position="260"/>
    </location>
</feature>
<keyword evidence="10" id="KW-1185">Reference proteome</keyword>
<evidence type="ECO:0000313" key="9">
    <source>
        <dbReference type="EMBL" id="SAK46930.1"/>
    </source>
</evidence>
<feature type="transmembrane region" description="Helical" evidence="7">
    <location>
        <begin position="50"/>
        <end position="66"/>
    </location>
</feature>
<accession>A0A157ZN36</accession>
<evidence type="ECO:0000256" key="6">
    <source>
        <dbReference type="SAM" id="MobiDB-lite"/>
    </source>
</evidence>
<evidence type="ECO:0000256" key="7">
    <source>
        <dbReference type="SAM" id="Phobius"/>
    </source>
</evidence>
<dbReference type="CDD" id="cd17319">
    <property type="entry name" value="MFS_ExuT_GudP_like"/>
    <property type="match status" value="1"/>
</dbReference>
<dbReference type="GO" id="GO:0005886">
    <property type="term" value="C:plasma membrane"/>
    <property type="evidence" value="ECO:0007669"/>
    <property type="project" value="UniProtKB-SubCell"/>
</dbReference>
<dbReference type="SUPFAM" id="SSF103473">
    <property type="entry name" value="MFS general substrate transporter"/>
    <property type="match status" value="1"/>
</dbReference>
<dbReference type="InterPro" id="IPR020846">
    <property type="entry name" value="MFS_dom"/>
</dbReference>
<sequence length="454" mass="49389">METAISATKRTNVRWFILAMIFIVTVFNYVDRATLSIAAPSMRHELGFDALTMGIAFSAFGWAYTGMQIPGGLILDRFGARIVLGASLIVWSALTFMQGYVHMFASAFGALFVLRFLMGIAESPAFPCNSRLTVMWFPSAERGLATSVFQLAQYFALAVFTPVMTYTVSAWGWHYVFFTTGAVGILIGLWWLKAVREPQRDHRVNAAELDYIAAGGGLPKMGDRPQPFRWKQVSAIAANRMMIGIYIGQFCLTSITWFFLTWFPTYLIEAKGMSILKVGLVAALPAIAGCVGGLIGGVWSDWMLKRGFSLTAARKTPIIFGLVLSSSIVVANYVQSTSIVILVMSIAFFAKGVGNLGWCIVGDVSPRHAMGISGGIFNFCGNLASIVTPLAIGWMIKRTGSFEVALTYVATLSLLGAFAYLVIVGKLQRLDPDERDGASGERSAPAPLEPRHGN</sequence>
<comment type="caution">
    <text evidence="9">The sequence shown here is derived from an EMBL/GenBank/DDBJ whole genome shotgun (WGS) entry which is preliminary data.</text>
</comment>